<dbReference type="SUPFAM" id="SSF49899">
    <property type="entry name" value="Concanavalin A-like lectins/glucanases"/>
    <property type="match status" value="1"/>
</dbReference>
<dbReference type="Gene3D" id="2.60.120.200">
    <property type="match status" value="1"/>
</dbReference>
<dbReference type="PROSITE" id="PS51969">
    <property type="entry name" value="CBM39"/>
    <property type="match status" value="1"/>
</dbReference>
<dbReference type="Pfam" id="PF00722">
    <property type="entry name" value="Glyco_hydro_16"/>
    <property type="match status" value="1"/>
</dbReference>
<protein>
    <submittedName>
        <fullName evidence="10">Beta-1,3-glucan-binding protein 1</fullName>
    </submittedName>
</protein>
<name>A0ABM3N661_GALME</name>
<dbReference type="Proteomes" id="UP001652740">
    <property type="component" value="Unplaced"/>
</dbReference>
<sequence length="490" mass="55365">MYKQTVVIFLLCFFICVSCYEVPPAKLEAIWPKGLRVSLPDDGYSLFAFHGKLNEEMEGLEAGHWSRDITKSKGGRWTFNDKQAKLKIGDKIYFWTYVIKEGLGYRQDNGEWTVTGYVDEAGNPVAPTSQPDAVVTEPPAAITPATAIVTNPPTSQNTYPCEISVSMVSVPGFVCKGQLLFEDNFNKGIDKGNIWTTENMFPGEPDYPFNVYLYDNVHVRDGKLIITPTTLESKYGEDYVRQQLDLTQRCTGTIGAADCTRVASGPIILPPVITSKINTKNRFSFKYGRVEVRARMPTGDWLIPEILLEPRDRIYGIHSYASGLLRVACVKGNVEYSKTLYGGPILCDSEPYRNVNLKQKIGFDHWNKDFHNYTLEWRPDGISLFVDGEKYGDVTPPTDGFYGDAKKENVQAASQWLKGTSMAPLDDYFYISIGLDVGGVHEFPDSSTKPWQNKATKAMLNFWNNRDQWFPTWFKDTSSLQVDYVRVYAL</sequence>
<keyword evidence="4" id="KW-0391">Immunity</keyword>
<dbReference type="RefSeq" id="XP_052758980.1">
    <property type="nucleotide sequence ID" value="XM_052903020.1"/>
</dbReference>
<evidence type="ECO:0000256" key="5">
    <source>
        <dbReference type="ARBA" id="ARBA00023180"/>
    </source>
</evidence>
<proteinExistence type="inferred from homology"/>
<dbReference type="InterPro" id="IPR031756">
    <property type="entry name" value="BGBP_N"/>
</dbReference>
<dbReference type="Pfam" id="PF15886">
    <property type="entry name" value="CBM39"/>
    <property type="match status" value="1"/>
</dbReference>
<dbReference type="InterPro" id="IPR013320">
    <property type="entry name" value="ConA-like_dom_sf"/>
</dbReference>
<dbReference type="InterPro" id="IPR043030">
    <property type="entry name" value="BGBP_N_sf"/>
</dbReference>
<dbReference type="Gene3D" id="2.60.40.2140">
    <property type="entry name" value="Beta-1,3-glucan-recognition protein, N-terminal domain"/>
    <property type="match status" value="1"/>
</dbReference>
<keyword evidence="3 6" id="KW-0732">Signal</keyword>
<dbReference type="CDD" id="cd02179">
    <property type="entry name" value="GH16_beta_GRP"/>
    <property type="match status" value="1"/>
</dbReference>
<evidence type="ECO:0000256" key="1">
    <source>
        <dbReference type="ARBA" id="ARBA00008781"/>
    </source>
</evidence>
<evidence type="ECO:0000259" key="7">
    <source>
        <dbReference type="PROSITE" id="PS51762"/>
    </source>
</evidence>
<organism evidence="9 10">
    <name type="scientific">Galleria mellonella</name>
    <name type="common">Greater wax moth</name>
    <dbReference type="NCBI Taxonomy" id="7137"/>
    <lineage>
        <taxon>Eukaryota</taxon>
        <taxon>Metazoa</taxon>
        <taxon>Ecdysozoa</taxon>
        <taxon>Arthropoda</taxon>
        <taxon>Hexapoda</taxon>
        <taxon>Insecta</taxon>
        <taxon>Pterygota</taxon>
        <taxon>Neoptera</taxon>
        <taxon>Endopterygota</taxon>
        <taxon>Lepidoptera</taxon>
        <taxon>Glossata</taxon>
        <taxon>Ditrysia</taxon>
        <taxon>Pyraloidea</taxon>
        <taxon>Pyralidae</taxon>
        <taxon>Galleriinae</taxon>
        <taxon>Galleria</taxon>
    </lineage>
</organism>
<dbReference type="PANTHER" id="PTHR10963">
    <property type="entry name" value="GLYCOSYL HYDROLASE-RELATED"/>
    <property type="match status" value="1"/>
</dbReference>
<keyword evidence="9" id="KW-1185">Reference proteome</keyword>
<dbReference type="InterPro" id="IPR000757">
    <property type="entry name" value="Beta-glucanase-like"/>
</dbReference>
<evidence type="ECO:0000256" key="3">
    <source>
        <dbReference type="ARBA" id="ARBA00022729"/>
    </source>
</evidence>
<dbReference type="PANTHER" id="PTHR10963:SF60">
    <property type="entry name" value="GRAM-NEGATIVE BACTERIA-BINDING PROTEIN 1-RELATED"/>
    <property type="match status" value="1"/>
</dbReference>
<accession>A0ABM3N661</accession>
<dbReference type="PROSITE" id="PS51762">
    <property type="entry name" value="GH16_2"/>
    <property type="match status" value="1"/>
</dbReference>
<evidence type="ECO:0000256" key="2">
    <source>
        <dbReference type="ARBA" id="ARBA00022588"/>
    </source>
</evidence>
<evidence type="ECO:0000256" key="4">
    <source>
        <dbReference type="ARBA" id="ARBA00022859"/>
    </source>
</evidence>
<evidence type="ECO:0000256" key="6">
    <source>
        <dbReference type="SAM" id="SignalP"/>
    </source>
</evidence>
<feature type="domain" description="CBM39" evidence="8">
    <location>
        <begin position="20"/>
        <end position="119"/>
    </location>
</feature>
<feature type="domain" description="GH16" evidence="7">
    <location>
        <begin position="152"/>
        <end position="490"/>
    </location>
</feature>
<evidence type="ECO:0000313" key="10">
    <source>
        <dbReference type="RefSeq" id="XP_052758980.1"/>
    </source>
</evidence>
<keyword evidence="5" id="KW-0325">Glycoprotein</keyword>
<dbReference type="InterPro" id="IPR035806">
    <property type="entry name" value="GH16_GRP_C"/>
</dbReference>
<evidence type="ECO:0000259" key="8">
    <source>
        <dbReference type="PROSITE" id="PS51969"/>
    </source>
</evidence>
<reference evidence="10" key="1">
    <citation type="submission" date="2025-08" db="UniProtKB">
        <authorList>
            <consortium name="RefSeq"/>
        </authorList>
    </citation>
    <scope>IDENTIFICATION</scope>
    <source>
        <tissue evidence="10">Whole larvae</tissue>
    </source>
</reference>
<evidence type="ECO:0000313" key="9">
    <source>
        <dbReference type="Proteomes" id="UP001652740"/>
    </source>
</evidence>
<feature type="chain" id="PRO_5047044395" evidence="6">
    <location>
        <begin position="20"/>
        <end position="490"/>
    </location>
</feature>
<gene>
    <name evidence="10" type="primary">LOC113513310</name>
</gene>
<dbReference type="GeneID" id="113513310"/>
<feature type="signal peptide" evidence="6">
    <location>
        <begin position="1"/>
        <end position="19"/>
    </location>
</feature>
<keyword evidence="2" id="KW-0399">Innate immunity</keyword>
<comment type="similarity">
    <text evidence="1">Belongs to the insect beta-1,3-glucan binding protein family.</text>
</comment>
<dbReference type="InterPro" id="IPR050546">
    <property type="entry name" value="Glycosyl_Hydrlase_16"/>
</dbReference>